<keyword evidence="3" id="KW-1185">Reference proteome</keyword>
<evidence type="ECO:0000313" key="2">
    <source>
        <dbReference type="EMBL" id="QMT84432.1"/>
    </source>
</evidence>
<dbReference type="InterPro" id="IPR007374">
    <property type="entry name" value="ASCH_domain"/>
</dbReference>
<dbReference type="SUPFAM" id="SSF88697">
    <property type="entry name" value="PUA domain-like"/>
    <property type="match status" value="1"/>
</dbReference>
<accession>A0A7L7KYI8</accession>
<protein>
    <submittedName>
        <fullName evidence="2">ASCH domain-containing protein</fullName>
    </submittedName>
</protein>
<evidence type="ECO:0000313" key="3">
    <source>
        <dbReference type="Proteomes" id="UP000514410"/>
    </source>
</evidence>
<dbReference type="PANTHER" id="PTHR39203">
    <property type="entry name" value="CYTOPLASMIC PROTEIN-RELATED"/>
    <property type="match status" value="1"/>
</dbReference>
<gene>
    <name evidence="2" type="ORF">G6534_07230</name>
</gene>
<name>A0A7L7KYI8_9LACO</name>
<organism evidence="2 3">
    <name type="scientific">Companilactobacillus pabuli</name>
    <dbReference type="NCBI Taxonomy" id="2714036"/>
    <lineage>
        <taxon>Bacteria</taxon>
        <taxon>Bacillati</taxon>
        <taxon>Bacillota</taxon>
        <taxon>Bacilli</taxon>
        <taxon>Lactobacillales</taxon>
        <taxon>Lactobacillaceae</taxon>
        <taxon>Companilactobacillus</taxon>
    </lineage>
</organism>
<dbReference type="Gene3D" id="3.10.400.10">
    <property type="entry name" value="Sulfate adenylyltransferase"/>
    <property type="match status" value="1"/>
</dbReference>
<dbReference type="SMART" id="SM01022">
    <property type="entry name" value="ASCH"/>
    <property type="match status" value="1"/>
</dbReference>
<dbReference type="PIRSF" id="PIRSF021320">
    <property type="entry name" value="DUF984"/>
    <property type="match status" value="1"/>
</dbReference>
<dbReference type="EMBL" id="CP049366">
    <property type="protein sequence ID" value="QMT84432.1"/>
    <property type="molecule type" value="Genomic_DNA"/>
</dbReference>
<evidence type="ECO:0000259" key="1">
    <source>
        <dbReference type="SMART" id="SM01022"/>
    </source>
</evidence>
<dbReference type="InterPro" id="IPR009326">
    <property type="entry name" value="DUF984"/>
</dbReference>
<reference evidence="2 3" key="1">
    <citation type="submission" date="2020-02" db="EMBL/GenBank/DDBJ databases">
        <title>Complete Genome Sequence of Lactobacillus sp. NFFJ11 Isolated from animal feed.</title>
        <authorList>
            <person name="Jung J.Y."/>
        </authorList>
    </citation>
    <scope>NUCLEOTIDE SEQUENCE [LARGE SCALE GENOMIC DNA]</scope>
    <source>
        <strain evidence="2 3">NFFJ11</strain>
    </source>
</reference>
<dbReference type="AlphaFoldDB" id="A0A7L7KYI8"/>
<dbReference type="KEGG" id="cpab:G6534_07230"/>
<dbReference type="CDD" id="cd06553">
    <property type="entry name" value="ASCH_Ef3133_like"/>
    <property type="match status" value="1"/>
</dbReference>
<proteinExistence type="predicted"/>
<dbReference type="Proteomes" id="UP000514410">
    <property type="component" value="Chromosome"/>
</dbReference>
<feature type="domain" description="ASCH" evidence="1">
    <location>
        <begin position="33"/>
        <end position="152"/>
    </location>
</feature>
<dbReference type="Pfam" id="PF04266">
    <property type="entry name" value="ASCH"/>
    <property type="match status" value="1"/>
</dbReference>
<sequence>MRCPSMDKEKIQDYWFNFLRDKNSLYYPLGDITTFGGEPDKLAHLVYDGVKTATTSAYELYEPNEYMPQVGDYNIILDGDENPLCITETLVTEVVPFKYVSAEHAYHEGEGDQTLDYWREVHTDFFKKEYQAAGKEFNDEIPCLCEVFKRIY</sequence>
<dbReference type="InterPro" id="IPR015947">
    <property type="entry name" value="PUA-like_sf"/>
</dbReference>
<dbReference type="PANTHER" id="PTHR39203:SF1">
    <property type="entry name" value="CYTOPLASMIC PROTEIN"/>
    <property type="match status" value="1"/>
</dbReference>